<evidence type="ECO:0000256" key="3">
    <source>
        <dbReference type="ARBA" id="ARBA00022989"/>
    </source>
</evidence>
<keyword evidence="3 7" id="KW-1133">Transmembrane helix</keyword>
<dbReference type="OrthoDB" id="444631at2759"/>
<comment type="subcellular location">
    <subcellularLocation>
        <location evidence="1">Membrane</location>
        <topology evidence="1">Multi-pass membrane protein</topology>
    </subcellularLocation>
</comment>
<evidence type="ECO:0000256" key="2">
    <source>
        <dbReference type="ARBA" id="ARBA00022692"/>
    </source>
</evidence>
<evidence type="ECO:0000256" key="5">
    <source>
        <dbReference type="ARBA" id="ARBA00038359"/>
    </source>
</evidence>
<evidence type="ECO:0000256" key="7">
    <source>
        <dbReference type="SAM" id="Phobius"/>
    </source>
</evidence>
<keyword evidence="10" id="KW-1185">Reference proteome</keyword>
<dbReference type="Proteomes" id="UP000327118">
    <property type="component" value="Unassembled WGS sequence"/>
</dbReference>
<comment type="similarity">
    <text evidence="5">Belongs to the SAT4 family.</text>
</comment>
<feature type="transmembrane region" description="Helical" evidence="7">
    <location>
        <begin position="184"/>
        <end position="208"/>
    </location>
</feature>
<dbReference type="AlphaFoldDB" id="A0A5N6Z6S7"/>
<evidence type="ECO:0000313" key="10">
    <source>
        <dbReference type="Proteomes" id="UP000327118"/>
    </source>
</evidence>
<accession>A0A5N6Z6S7</accession>
<name>A0A5N6Z6S7_9EURO</name>
<evidence type="ECO:0000256" key="1">
    <source>
        <dbReference type="ARBA" id="ARBA00004141"/>
    </source>
</evidence>
<protein>
    <recommendedName>
        <fullName evidence="8">Rhodopsin domain-containing protein</fullName>
    </recommendedName>
</protein>
<dbReference type="InterPro" id="IPR049326">
    <property type="entry name" value="Rhodopsin_dom_fungi"/>
</dbReference>
<reference evidence="10" key="1">
    <citation type="submission" date="2019-04" db="EMBL/GenBank/DDBJ databases">
        <title>Friends and foes A comparative genomics studyof 23 Aspergillus species from section Flavi.</title>
        <authorList>
            <consortium name="DOE Joint Genome Institute"/>
            <person name="Kjaerbolling I."/>
            <person name="Vesth T."/>
            <person name="Frisvad J.C."/>
            <person name="Nybo J.L."/>
            <person name="Theobald S."/>
            <person name="Kildgaard S."/>
            <person name="Isbrandt T."/>
            <person name="Kuo A."/>
            <person name="Sato A."/>
            <person name="Lyhne E.K."/>
            <person name="Kogle M.E."/>
            <person name="Wiebenga A."/>
            <person name="Kun R.S."/>
            <person name="Lubbers R.J."/>
            <person name="Makela M.R."/>
            <person name="Barry K."/>
            <person name="Chovatia M."/>
            <person name="Clum A."/>
            <person name="Daum C."/>
            <person name="Haridas S."/>
            <person name="He G."/>
            <person name="LaButti K."/>
            <person name="Lipzen A."/>
            <person name="Mondo S."/>
            <person name="Riley R."/>
            <person name="Salamov A."/>
            <person name="Simmons B.A."/>
            <person name="Magnuson J.K."/>
            <person name="Henrissat B."/>
            <person name="Mortensen U.H."/>
            <person name="Larsen T.O."/>
            <person name="Devries R.P."/>
            <person name="Grigoriev I.V."/>
            <person name="Machida M."/>
            <person name="Baker S.E."/>
            <person name="Andersen M.R."/>
        </authorList>
    </citation>
    <scope>NUCLEOTIDE SEQUENCE [LARGE SCALE GENOMIC DNA]</scope>
    <source>
        <strain evidence="10">CBS 553.77</strain>
    </source>
</reference>
<evidence type="ECO:0000256" key="4">
    <source>
        <dbReference type="ARBA" id="ARBA00023136"/>
    </source>
</evidence>
<dbReference type="PANTHER" id="PTHR33048">
    <property type="entry name" value="PTH11-LIKE INTEGRAL MEMBRANE PROTEIN (AFU_ORTHOLOGUE AFUA_5G11245)"/>
    <property type="match status" value="1"/>
</dbReference>
<gene>
    <name evidence="9" type="ORF">BDV28DRAFT_148377</name>
</gene>
<feature type="transmembrane region" description="Helical" evidence="7">
    <location>
        <begin position="220"/>
        <end position="239"/>
    </location>
</feature>
<feature type="region of interest" description="Disordered" evidence="6">
    <location>
        <begin position="345"/>
        <end position="364"/>
    </location>
</feature>
<evidence type="ECO:0000313" key="9">
    <source>
        <dbReference type="EMBL" id="KAE8353128.1"/>
    </source>
</evidence>
<feature type="transmembrane region" description="Helical" evidence="7">
    <location>
        <begin position="101"/>
        <end position="129"/>
    </location>
</feature>
<keyword evidence="2 7" id="KW-0812">Transmembrane</keyword>
<feature type="transmembrane region" description="Helical" evidence="7">
    <location>
        <begin position="29"/>
        <end position="48"/>
    </location>
</feature>
<dbReference type="EMBL" id="ML739107">
    <property type="protein sequence ID" value="KAE8353128.1"/>
    <property type="molecule type" value="Genomic_DNA"/>
</dbReference>
<dbReference type="InterPro" id="IPR052337">
    <property type="entry name" value="SAT4-like"/>
</dbReference>
<keyword evidence="4 7" id="KW-0472">Membrane</keyword>
<dbReference type="GO" id="GO:0016020">
    <property type="term" value="C:membrane"/>
    <property type="evidence" value="ECO:0007669"/>
    <property type="project" value="UniProtKB-SubCell"/>
</dbReference>
<feature type="transmembrane region" description="Helical" evidence="7">
    <location>
        <begin position="259"/>
        <end position="281"/>
    </location>
</feature>
<evidence type="ECO:0000256" key="6">
    <source>
        <dbReference type="SAM" id="MobiDB-lite"/>
    </source>
</evidence>
<feature type="transmembrane region" description="Helical" evidence="7">
    <location>
        <begin position="141"/>
        <end position="164"/>
    </location>
</feature>
<sequence length="364" mass="41125">MSTQQGVVPPPPGVKPNFVDPQNRLGGCIPFYTFFLSLNLVALAIRLYTRRCITRDSLKLDDYFSMISFVFSVFFAGVNLKSYELGMGRHQWDIPLNKVPYIIPCYLYAFLAYIFCLAFAKLSILCFYYRLLSSQAIMKQLIIGGIVVVTIATMVLCILIYFSFTPLRQFWDSTAHSAISPTFPLWFSGVVNAITDIYVLVLPIPSVLKLKIPLRHKLKALTIIVVGASACTASIVRLACTSGMSRIDLSWETYHIGFWASAIECYQALFCSCILIFPAFVQHHWPNLKHLCCKCRRKRTSNHCDMDTSLIQPARSWPEEDPCNPQGKKHIDVYICPETGQVKARPEAHVMSSSNRPLDPDKGK</sequence>
<dbReference type="PANTHER" id="PTHR33048:SF123">
    <property type="entry name" value="INTEGRAL MEMBRANE PROTEIN"/>
    <property type="match status" value="1"/>
</dbReference>
<feature type="domain" description="Rhodopsin" evidence="8">
    <location>
        <begin position="45"/>
        <end position="277"/>
    </location>
</feature>
<proteinExistence type="inferred from homology"/>
<dbReference type="Pfam" id="PF20684">
    <property type="entry name" value="Fung_rhodopsin"/>
    <property type="match status" value="1"/>
</dbReference>
<evidence type="ECO:0000259" key="8">
    <source>
        <dbReference type="Pfam" id="PF20684"/>
    </source>
</evidence>
<organism evidence="9 10">
    <name type="scientific">Aspergillus coremiiformis</name>
    <dbReference type="NCBI Taxonomy" id="138285"/>
    <lineage>
        <taxon>Eukaryota</taxon>
        <taxon>Fungi</taxon>
        <taxon>Dikarya</taxon>
        <taxon>Ascomycota</taxon>
        <taxon>Pezizomycotina</taxon>
        <taxon>Eurotiomycetes</taxon>
        <taxon>Eurotiomycetidae</taxon>
        <taxon>Eurotiales</taxon>
        <taxon>Aspergillaceae</taxon>
        <taxon>Aspergillus</taxon>
        <taxon>Aspergillus subgen. Circumdati</taxon>
    </lineage>
</organism>
<feature type="transmembrane region" description="Helical" evidence="7">
    <location>
        <begin position="60"/>
        <end position="81"/>
    </location>
</feature>